<dbReference type="PANTHER" id="PTHR47439:SF1">
    <property type="entry name" value="ACID PHOSPHATASE"/>
    <property type="match status" value="1"/>
</dbReference>
<keyword evidence="6" id="KW-1185">Reference proteome</keyword>
<name>A0A1R4B1I9_9VIBR</name>
<dbReference type="Pfam" id="PF01451">
    <property type="entry name" value="LMWPc"/>
    <property type="match status" value="1"/>
</dbReference>
<dbReference type="OrthoDB" id="9784339at2"/>
<dbReference type="EC" id="3.1.3.48" evidence="5"/>
<evidence type="ECO:0000313" key="6">
    <source>
        <dbReference type="Proteomes" id="UP000189475"/>
    </source>
</evidence>
<dbReference type="InterPro" id="IPR036196">
    <property type="entry name" value="Ptyr_pPase_sf"/>
</dbReference>
<protein>
    <submittedName>
        <fullName evidence="5">Low molecular weight protein-tyrosine-phosphatase YfkJ</fullName>
        <ecNumber evidence="5">3.1.3.48</ecNumber>
    </submittedName>
</protein>
<sequence>MTIEPPVKVLMVCMGNICRSPTAQAVFQYQAQRLGINIDIDSAGTLGFHEGEKPDPRARAAGEQRGYSFEHMRSRPVALQDFARFDYIFAADTQNVADLTAMCPPQYRYKIQLLLAGLGLETDEIPDPYYGGSDGFDYVLDLLEQAAQLRLPAMQTT</sequence>
<dbReference type="InterPro" id="IPR052995">
    <property type="entry name" value="LMW-PTP"/>
</dbReference>
<dbReference type="SMART" id="SM00226">
    <property type="entry name" value="LMWPc"/>
    <property type="match status" value="1"/>
</dbReference>
<feature type="active site" evidence="3">
    <location>
        <position position="19"/>
    </location>
</feature>
<feature type="active site" description="Nucleophile" evidence="3">
    <location>
        <position position="13"/>
    </location>
</feature>
<dbReference type="AlphaFoldDB" id="A0A1R4B1I9"/>
<evidence type="ECO:0000313" key="5">
    <source>
        <dbReference type="EMBL" id="SJL82773.1"/>
    </source>
</evidence>
<comment type="similarity">
    <text evidence="1">Belongs to the low molecular weight phosphotyrosine protein phosphatase family.</text>
</comment>
<evidence type="ECO:0000256" key="3">
    <source>
        <dbReference type="PIRSR" id="PIRSR617867-1"/>
    </source>
</evidence>
<proteinExistence type="inferred from homology"/>
<gene>
    <name evidence="5" type="primary">yfkJ</name>
    <name evidence="5" type="ORF">VPAL9027_00713</name>
</gene>
<keyword evidence="2 5" id="KW-0378">Hydrolase</keyword>
<feature type="active site" description="Proton donor" evidence="3">
    <location>
        <position position="127"/>
    </location>
</feature>
<accession>A0A1R4B1I9</accession>
<feature type="domain" description="Phosphotyrosine protein phosphatase I" evidence="4">
    <location>
        <begin position="7"/>
        <end position="153"/>
    </location>
</feature>
<dbReference type="PRINTS" id="PR00719">
    <property type="entry name" value="LMWPTPASE"/>
</dbReference>
<dbReference type="InterPro" id="IPR023485">
    <property type="entry name" value="Ptyr_pPase"/>
</dbReference>
<organism evidence="5 6">
    <name type="scientific">Vibrio palustris</name>
    <dbReference type="NCBI Taxonomy" id="1918946"/>
    <lineage>
        <taxon>Bacteria</taxon>
        <taxon>Pseudomonadati</taxon>
        <taxon>Pseudomonadota</taxon>
        <taxon>Gammaproteobacteria</taxon>
        <taxon>Vibrionales</taxon>
        <taxon>Vibrionaceae</taxon>
        <taxon>Vibrio</taxon>
    </lineage>
</organism>
<evidence type="ECO:0000256" key="1">
    <source>
        <dbReference type="ARBA" id="ARBA00011063"/>
    </source>
</evidence>
<dbReference type="Proteomes" id="UP000189475">
    <property type="component" value="Unassembled WGS sequence"/>
</dbReference>
<dbReference type="InterPro" id="IPR017867">
    <property type="entry name" value="Tyr_phospatase_low_mol_wt"/>
</dbReference>
<dbReference type="RefSeq" id="WP_077312370.1">
    <property type="nucleotide sequence ID" value="NZ_AP024887.1"/>
</dbReference>
<evidence type="ECO:0000256" key="2">
    <source>
        <dbReference type="ARBA" id="ARBA00022801"/>
    </source>
</evidence>
<dbReference type="EMBL" id="FUFT01000002">
    <property type="protein sequence ID" value="SJL82773.1"/>
    <property type="molecule type" value="Genomic_DNA"/>
</dbReference>
<dbReference type="PANTHER" id="PTHR47439">
    <property type="entry name" value="LOW MOLECULAR WEIGHT PHOSPHOTYROSINE PROTEIN PHOSPHATASE-RELATED"/>
    <property type="match status" value="1"/>
</dbReference>
<dbReference type="Gene3D" id="3.40.50.2300">
    <property type="match status" value="1"/>
</dbReference>
<dbReference type="SUPFAM" id="SSF52788">
    <property type="entry name" value="Phosphotyrosine protein phosphatases I"/>
    <property type="match status" value="1"/>
</dbReference>
<evidence type="ECO:0000259" key="4">
    <source>
        <dbReference type="SMART" id="SM00226"/>
    </source>
</evidence>
<dbReference type="STRING" id="1918946.VPAL9027_00713"/>
<dbReference type="GO" id="GO:0004725">
    <property type="term" value="F:protein tyrosine phosphatase activity"/>
    <property type="evidence" value="ECO:0007669"/>
    <property type="project" value="UniProtKB-EC"/>
</dbReference>
<reference evidence="5 6" key="1">
    <citation type="submission" date="2017-02" db="EMBL/GenBank/DDBJ databases">
        <authorList>
            <person name="Peterson S.W."/>
        </authorList>
    </citation>
    <scope>NUCLEOTIDE SEQUENCE [LARGE SCALE GENOMIC DNA]</scope>
    <source>
        <strain evidence="5 6">CECT 9027</strain>
    </source>
</reference>
<dbReference type="CDD" id="cd16343">
    <property type="entry name" value="LMWPTP"/>
    <property type="match status" value="1"/>
</dbReference>